<gene>
    <name evidence="1" type="ORF">HBH26_12945</name>
</gene>
<dbReference type="InterPro" id="IPR013078">
    <property type="entry name" value="His_Pase_superF_clade-1"/>
</dbReference>
<dbReference type="SUPFAM" id="SSF53254">
    <property type="entry name" value="Phosphoglycerate mutase-like"/>
    <property type="match status" value="1"/>
</dbReference>
<dbReference type="SMART" id="SM00855">
    <property type="entry name" value="PGAM"/>
    <property type="match status" value="1"/>
</dbReference>
<dbReference type="CDD" id="cd07067">
    <property type="entry name" value="HP_PGM_like"/>
    <property type="match status" value="1"/>
</dbReference>
<dbReference type="Proteomes" id="UP000732399">
    <property type="component" value="Unassembled WGS sequence"/>
</dbReference>
<accession>A0ABX1CU25</accession>
<dbReference type="PANTHER" id="PTHR48100:SF62">
    <property type="entry name" value="GLUCOSYL-3-PHOSPHOGLYCERATE PHOSPHATASE"/>
    <property type="match status" value="1"/>
</dbReference>
<keyword evidence="2" id="KW-1185">Reference proteome</keyword>
<reference evidence="1 2" key="1">
    <citation type="submission" date="2020-03" db="EMBL/GenBank/DDBJ databases">
        <authorList>
            <person name="Wang L."/>
            <person name="He N."/>
            <person name="Li Y."/>
            <person name="Fang Y."/>
            <person name="Zhang F."/>
        </authorList>
    </citation>
    <scope>NUCLEOTIDE SEQUENCE [LARGE SCALE GENOMIC DNA]</scope>
    <source>
        <strain evidence="1 2">36D10-4-7</strain>
    </source>
</reference>
<sequence length="195" mass="20953">MTNTILLARHGTHDEVGRVLSGRSEIALNVAGREEAEAMARTLRDVPLGSIHASPRRRTMETALPVAHEHGLSVVRAAALDEIDFGRFTGLAFDALESDADWRAWNEHRGTARCPGGETMAEVIARAGAYLRALPVSEAPILCVTHCDVIRGLVADARGDGLDRLYALPCDPGSLTEVVVTGERLCVVALNRRPG</sequence>
<dbReference type="InterPro" id="IPR050275">
    <property type="entry name" value="PGM_Phosphatase"/>
</dbReference>
<dbReference type="PANTHER" id="PTHR48100">
    <property type="entry name" value="BROAD-SPECIFICITY PHOSPHATASE YOR283W-RELATED"/>
    <property type="match status" value="1"/>
</dbReference>
<comment type="caution">
    <text evidence="1">The sequence shown here is derived from an EMBL/GenBank/DDBJ whole genome shotgun (WGS) entry which is preliminary data.</text>
</comment>
<dbReference type="EMBL" id="JAAVJH010000007">
    <property type="protein sequence ID" value="NJR79490.1"/>
    <property type="molecule type" value="Genomic_DNA"/>
</dbReference>
<dbReference type="Pfam" id="PF00300">
    <property type="entry name" value="His_Phos_1"/>
    <property type="match status" value="1"/>
</dbReference>
<dbReference type="RefSeq" id="WP_168135045.1">
    <property type="nucleotide sequence ID" value="NZ_JAAVJH010000007.1"/>
</dbReference>
<evidence type="ECO:0000313" key="2">
    <source>
        <dbReference type="Proteomes" id="UP000732399"/>
    </source>
</evidence>
<organism evidence="1 2">
    <name type="scientific">Sphingomonas corticis</name>
    <dbReference type="NCBI Taxonomy" id="2722791"/>
    <lineage>
        <taxon>Bacteria</taxon>
        <taxon>Pseudomonadati</taxon>
        <taxon>Pseudomonadota</taxon>
        <taxon>Alphaproteobacteria</taxon>
        <taxon>Sphingomonadales</taxon>
        <taxon>Sphingomonadaceae</taxon>
        <taxon>Sphingomonas</taxon>
    </lineage>
</organism>
<proteinExistence type="predicted"/>
<name>A0ABX1CU25_9SPHN</name>
<dbReference type="Gene3D" id="3.40.50.1240">
    <property type="entry name" value="Phosphoglycerate mutase-like"/>
    <property type="match status" value="1"/>
</dbReference>
<protein>
    <submittedName>
        <fullName evidence="1">Histidine phosphatase family protein</fullName>
    </submittedName>
</protein>
<evidence type="ECO:0000313" key="1">
    <source>
        <dbReference type="EMBL" id="NJR79490.1"/>
    </source>
</evidence>
<dbReference type="InterPro" id="IPR029033">
    <property type="entry name" value="His_PPase_superfam"/>
</dbReference>